<sequence>MMAIKRRERMADFFICENSSSRSSENSPGAQSESLVWNKIMNAFHSRDAIACWHFPLFSQIGQHFREPDILIFDRQLGAIVIEVKGISIDNIKFCQGHQWHMEEYYQEVISPYNQAMDQLVNLLSIVERDKLLFRKVAGRILIALLQITEQEWEQSELANQVAPTPIIFGDKRINLQSTTLQKP</sequence>
<protein>
    <submittedName>
        <fullName evidence="1">Uncharacterized protein</fullName>
    </submittedName>
</protein>
<accession>A0A6I0ERG8</accession>
<dbReference type="OrthoDB" id="9758243at2"/>
<name>A0A6I0ERG8_9FIRM</name>
<proteinExistence type="predicted"/>
<dbReference type="Proteomes" id="UP000468766">
    <property type="component" value="Unassembled WGS sequence"/>
</dbReference>
<dbReference type="EMBL" id="WBXO01000004">
    <property type="protein sequence ID" value="KAB2952959.1"/>
    <property type="molecule type" value="Genomic_DNA"/>
</dbReference>
<gene>
    <name evidence="1" type="ORF">F9B85_06735</name>
</gene>
<evidence type="ECO:0000313" key="1">
    <source>
        <dbReference type="EMBL" id="KAB2952959.1"/>
    </source>
</evidence>
<comment type="caution">
    <text evidence="1">The sequence shown here is derived from an EMBL/GenBank/DDBJ whole genome shotgun (WGS) entry which is preliminary data.</text>
</comment>
<dbReference type="AlphaFoldDB" id="A0A6I0ERG8"/>
<keyword evidence="2" id="KW-1185">Reference proteome</keyword>
<evidence type="ECO:0000313" key="2">
    <source>
        <dbReference type="Proteomes" id="UP000468766"/>
    </source>
</evidence>
<organism evidence="1 2">
    <name type="scientific">Heliorestis acidaminivorans</name>
    <dbReference type="NCBI Taxonomy" id="553427"/>
    <lineage>
        <taxon>Bacteria</taxon>
        <taxon>Bacillati</taxon>
        <taxon>Bacillota</taxon>
        <taxon>Clostridia</taxon>
        <taxon>Eubacteriales</taxon>
        <taxon>Heliobacteriaceae</taxon>
        <taxon>Heliorestis</taxon>
    </lineage>
</organism>
<reference evidence="1 2" key="1">
    <citation type="submission" date="2019-10" db="EMBL/GenBank/DDBJ databases">
        <title>Whole-genome sequence of the extremophile Heliorestis acidaminivorans DSM 24790.</title>
        <authorList>
            <person name="Kyndt J.A."/>
            <person name="Meyer T.E."/>
        </authorList>
    </citation>
    <scope>NUCLEOTIDE SEQUENCE [LARGE SCALE GENOMIC DNA]</scope>
    <source>
        <strain evidence="1 2">DSM 24790</strain>
    </source>
</reference>